<dbReference type="InterPro" id="IPR055259">
    <property type="entry name" value="YkvP/CgeB_Glyco_trans-like"/>
</dbReference>
<dbReference type="EMBL" id="FLUQ01000001">
    <property type="protein sequence ID" value="SBW00307.1"/>
    <property type="molecule type" value="Genomic_DNA"/>
</dbReference>
<accession>A0A212JLK2</accession>
<dbReference type="AlphaFoldDB" id="A0A212JLK2"/>
<reference evidence="2" key="1">
    <citation type="submission" date="2016-04" db="EMBL/GenBank/DDBJ databases">
        <authorList>
            <person name="Evans L.H."/>
            <person name="Alamgir A."/>
            <person name="Owens N."/>
            <person name="Weber N.D."/>
            <person name="Virtaneva K."/>
            <person name="Barbian K."/>
            <person name="Babar A."/>
            <person name="Rosenke K."/>
        </authorList>
    </citation>
    <scope>NUCLEOTIDE SEQUENCE</scope>
    <source>
        <strain evidence="2">86</strain>
    </source>
</reference>
<dbReference type="Gene3D" id="3.40.50.2000">
    <property type="entry name" value="Glycogen Phosphorylase B"/>
    <property type="match status" value="1"/>
</dbReference>
<dbReference type="Pfam" id="PF13524">
    <property type="entry name" value="Glyco_trans_1_2"/>
    <property type="match status" value="1"/>
</dbReference>
<organism evidence="2">
    <name type="scientific">uncultured delta proteobacterium</name>
    <dbReference type="NCBI Taxonomy" id="34034"/>
    <lineage>
        <taxon>Bacteria</taxon>
        <taxon>Deltaproteobacteria</taxon>
        <taxon>environmental samples</taxon>
    </lineage>
</organism>
<dbReference type="SUPFAM" id="SSF53756">
    <property type="entry name" value="UDP-Glycosyltransferase/glycogen phosphorylase"/>
    <property type="match status" value="1"/>
</dbReference>
<gene>
    <name evidence="2" type="ORF">KL86DPRO_11760</name>
</gene>
<sequence>MHVLLLDPQYWFDFTALGHTVSAVPLTEYETPLEHILATLPAPPDCIIQQEQLGVRHFVTGLEHAPCPTLYLAFDAHLNLYWQQYYAGLFDAVLTPHRTLFEALPPENRHPQTFRLVPAGTDLPWVDHADRQHPLAFCGRITSARPLRKAMTGLLQNRFGLAVHRDMPPEAMFRFYQDARIIPNEAICFEVNMRLLEGASAGAALLTPDCGPDQLAAFTDGAEMLVYRDGLDLCEKASWLLRNPDKAETMGRTAWERVQREHLPIHRAAFVLGILPGLTQTRVTGRDAAVLTWLTRLERTQSGDLQYPASGLLSASAALPDTPEVLAGMLRLLGSPARKTPALEFCRLLLNSGTASLLRNATASACALTHGDLPLAQAFHARQFPPSPIPLSPAALCRAWATALHENGRTVRPGFAFRPEAGHLPACALEFLAFAKHLCPQERETLALEEAALLKPFPAYASYRLSLLKSLPPSGQNLDELADLLLFCCRVDEGLALREKIVR</sequence>
<proteinExistence type="predicted"/>
<evidence type="ECO:0000313" key="2">
    <source>
        <dbReference type="EMBL" id="SBW00307.1"/>
    </source>
</evidence>
<feature type="domain" description="Spore protein YkvP/CgeB glycosyl transferase-like" evidence="1">
    <location>
        <begin position="161"/>
        <end position="272"/>
    </location>
</feature>
<protein>
    <recommendedName>
        <fullName evidence="1">Spore protein YkvP/CgeB glycosyl transferase-like domain-containing protein</fullName>
    </recommendedName>
</protein>
<name>A0A212JLK2_9DELT</name>
<evidence type="ECO:0000259" key="1">
    <source>
        <dbReference type="Pfam" id="PF13524"/>
    </source>
</evidence>